<name>A0ABW9E652_9BURK</name>
<dbReference type="PROSITE" id="PS51257">
    <property type="entry name" value="PROKAR_LIPOPROTEIN"/>
    <property type="match status" value="1"/>
</dbReference>
<accession>A0ABW9E652</accession>
<proteinExistence type="predicted"/>
<feature type="domain" description="FAD dependent oxidoreductase" evidence="3">
    <location>
        <begin position="4"/>
        <end position="103"/>
    </location>
</feature>
<dbReference type="Gene3D" id="3.50.50.60">
    <property type="entry name" value="FAD/NAD(P)-binding domain"/>
    <property type="match status" value="1"/>
</dbReference>
<evidence type="ECO:0000313" key="4">
    <source>
        <dbReference type="EMBL" id="MFM0642273.1"/>
    </source>
</evidence>
<dbReference type="InterPro" id="IPR006076">
    <property type="entry name" value="FAD-dep_OxRdtase"/>
</dbReference>
<dbReference type="InterPro" id="IPR036188">
    <property type="entry name" value="FAD/NAD-bd_sf"/>
</dbReference>
<evidence type="ECO:0000313" key="5">
    <source>
        <dbReference type="Proteomes" id="UP001629432"/>
    </source>
</evidence>
<feature type="region of interest" description="Disordered" evidence="2">
    <location>
        <begin position="123"/>
        <end position="143"/>
    </location>
</feature>
<keyword evidence="5" id="KW-1185">Reference proteome</keyword>
<evidence type="ECO:0000256" key="2">
    <source>
        <dbReference type="SAM" id="MobiDB-lite"/>
    </source>
</evidence>
<dbReference type="Pfam" id="PF01266">
    <property type="entry name" value="DAO"/>
    <property type="match status" value="1"/>
</dbReference>
<evidence type="ECO:0000256" key="1">
    <source>
        <dbReference type="ARBA" id="ARBA00023002"/>
    </source>
</evidence>
<gene>
    <name evidence="4" type="ORF">PQQ63_36940</name>
</gene>
<protein>
    <submittedName>
        <fullName evidence="4">FAD-dependent oxidoreductase</fullName>
    </submittedName>
</protein>
<sequence>MKTVVPGSGIVGVTTACFLAKAGEEVIVVESQPGVAPEPASGLAHVGVVLAIPDQVHCREVAHEYLAQGQALPLFARTVAGRDGDESLEYDLISRGLWFEYRDEASFERRGQHVDSLGQRTVAPDAQPSGDYCAGARARVRGP</sequence>
<dbReference type="EMBL" id="JAQQCF010000063">
    <property type="protein sequence ID" value="MFM0642273.1"/>
    <property type="molecule type" value="Genomic_DNA"/>
</dbReference>
<evidence type="ECO:0000259" key="3">
    <source>
        <dbReference type="Pfam" id="PF01266"/>
    </source>
</evidence>
<keyword evidence="1" id="KW-0560">Oxidoreductase</keyword>
<comment type="caution">
    <text evidence="4">The sequence shown here is derived from an EMBL/GenBank/DDBJ whole genome shotgun (WGS) entry which is preliminary data.</text>
</comment>
<dbReference type="SUPFAM" id="SSF51971">
    <property type="entry name" value="Nucleotide-binding domain"/>
    <property type="match status" value="1"/>
</dbReference>
<organism evidence="4 5">
    <name type="scientific">Paraburkholderia metrosideri</name>
    <dbReference type="NCBI Taxonomy" id="580937"/>
    <lineage>
        <taxon>Bacteria</taxon>
        <taxon>Pseudomonadati</taxon>
        <taxon>Pseudomonadota</taxon>
        <taxon>Betaproteobacteria</taxon>
        <taxon>Burkholderiales</taxon>
        <taxon>Burkholderiaceae</taxon>
        <taxon>Paraburkholderia</taxon>
    </lineage>
</organism>
<dbReference type="Proteomes" id="UP001629432">
    <property type="component" value="Unassembled WGS sequence"/>
</dbReference>
<reference evidence="4 5" key="1">
    <citation type="journal article" date="2024" name="Chem. Sci.">
        <title>Discovery of megapolipeptins by genome mining of a Burkholderiales bacteria collection.</title>
        <authorList>
            <person name="Paulo B.S."/>
            <person name="Recchia M.J.J."/>
            <person name="Lee S."/>
            <person name="Fergusson C.H."/>
            <person name="Romanowski S.B."/>
            <person name="Hernandez A."/>
            <person name="Krull N."/>
            <person name="Liu D.Y."/>
            <person name="Cavanagh H."/>
            <person name="Bos A."/>
            <person name="Gray C.A."/>
            <person name="Murphy B.T."/>
            <person name="Linington R.G."/>
            <person name="Eustaquio A.S."/>
        </authorList>
    </citation>
    <scope>NUCLEOTIDE SEQUENCE [LARGE SCALE GENOMIC DNA]</scope>
    <source>
        <strain evidence="4 5">RL17-338-BIC-A</strain>
    </source>
</reference>
<dbReference type="RefSeq" id="WP_408232125.1">
    <property type="nucleotide sequence ID" value="NZ_JAQQCF010000063.1"/>
</dbReference>